<keyword evidence="2" id="KW-1185">Reference proteome</keyword>
<gene>
    <name evidence="1" type="ORF">TUM3794_06950</name>
</gene>
<organism evidence="1 2">
    <name type="scientific">Shewanella colwelliana</name>
    <name type="common">Alteromonas colwelliana</name>
    <dbReference type="NCBI Taxonomy" id="23"/>
    <lineage>
        <taxon>Bacteria</taxon>
        <taxon>Pseudomonadati</taxon>
        <taxon>Pseudomonadota</taxon>
        <taxon>Gammaproteobacteria</taxon>
        <taxon>Alteromonadales</taxon>
        <taxon>Shewanellaceae</taxon>
        <taxon>Shewanella</taxon>
    </lineage>
</organism>
<evidence type="ECO:0000313" key="2">
    <source>
        <dbReference type="Proteomes" id="UP000773469"/>
    </source>
</evidence>
<evidence type="ECO:0008006" key="3">
    <source>
        <dbReference type="Google" id="ProtNLM"/>
    </source>
</evidence>
<proteinExistence type="predicted"/>
<dbReference type="Proteomes" id="UP000773469">
    <property type="component" value="Unassembled WGS sequence"/>
</dbReference>
<dbReference type="RefSeq" id="WP_220756272.1">
    <property type="nucleotide sequence ID" value="NZ_BPEU01000004.1"/>
</dbReference>
<sequence length="230" mass="25629">MIQLGSFFSLLMVTICSAFMVGCIANPLKKEALTVMDSAKVNFHYVKTDTGHLGDKSPNKDFYTLSVFMDIENNKISFESESINSAGVGWNDNYALYQELECQEYSYDYLCVPSIKLTLPINEFQSKNTWSHGFLNYTNKGIQSISSLNQYGPVFVINASQLSNNKLIYTYYLTLNKGLVAFSKGDSRNPWVLSEKNEFGVGALSLGASINANALTTSDIKNYSIIKMAK</sequence>
<evidence type="ECO:0000313" key="1">
    <source>
        <dbReference type="EMBL" id="GIU36980.1"/>
    </source>
</evidence>
<comment type="caution">
    <text evidence="1">The sequence shown here is derived from an EMBL/GenBank/DDBJ whole genome shotgun (WGS) entry which is preliminary data.</text>
</comment>
<protein>
    <recommendedName>
        <fullName evidence="3">Lipoprotein</fullName>
    </recommendedName>
</protein>
<accession>A0ABQ4NVN2</accession>
<name>A0ABQ4NVN2_SHECO</name>
<dbReference type="EMBL" id="BPEU01000004">
    <property type="protein sequence ID" value="GIU36980.1"/>
    <property type="molecule type" value="Genomic_DNA"/>
</dbReference>
<reference evidence="1 2" key="1">
    <citation type="submission" date="2021-05" db="EMBL/GenBank/DDBJ databases">
        <title>Molecular characterization for Shewanella algae harboring chromosomal blaOXA-55-like strains isolated from clinical and environment sample.</title>
        <authorList>
            <person name="Ohama Y."/>
            <person name="Aoki K."/>
            <person name="Harada S."/>
            <person name="Moriya K."/>
            <person name="Ishii Y."/>
            <person name="Tateda K."/>
        </authorList>
    </citation>
    <scope>NUCLEOTIDE SEQUENCE [LARGE SCALE GENOMIC DNA]</scope>
    <source>
        <strain evidence="1 2">MBTL60-118</strain>
    </source>
</reference>